<feature type="signal peptide" evidence="2">
    <location>
        <begin position="1"/>
        <end position="22"/>
    </location>
</feature>
<evidence type="ECO:0008006" key="5">
    <source>
        <dbReference type="Google" id="ProtNLM"/>
    </source>
</evidence>
<evidence type="ECO:0000313" key="3">
    <source>
        <dbReference type="EMBL" id="GAA2927093.1"/>
    </source>
</evidence>
<reference evidence="4" key="1">
    <citation type="journal article" date="2019" name="Int. J. Syst. Evol. Microbiol.">
        <title>The Global Catalogue of Microorganisms (GCM) 10K type strain sequencing project: providing services to taxonomists for standard genome sequencing and annotation.</title>
        <authorList>
            <consortium name="The Broad Institute Genomics Platform"/>
            <consortium name="The Broad Institute Genome Sequencing Center for Infectious Disease"/>
            <person name="Wu L."/>
            <person name="Ma J."/>
        </authorList>
    </citation>
    <scope>NUCLEOTIDE SEQUENCE [LARGE SCALE GENOMIC DNA]</scope>
    <source>
        <strain evidence="4">JCM 4087</strain>
    </source>
</reference>
<comment type="caution">
    <text evidence="3">The sequence shown here is derived from an EMBL/GenBank/DDBJ whole genome shotgun (WGS) entry which is preliminary data.</text>
</comment>
<keyword evidence="2" id="KW-0732">Signal</keyword>
<keyword evidence="4" id="KW-1185">Reference proteome</keyword>
<dbReference type="RefSeq" id="WP_344962950.1">
    <property type="nucleotide sequence ID" value="NZ_BAAAXZ010000090.1"/>
</dbReference>
<protein>
    <recommendedName>
        <fullName evidence="5">Lipoprotein</fullName>
    </recommendedName>
</protein>
<evidence type="ECO:0000313" key="4">
    <source>
        <dbReference type="Proteomes" id="UP001501102"/>
    </source>
</evidence>
<dbReference type="PROSITE" id="PS51257">
    <property type="entry name" value="PROKAR_LIPOPROTEIN"/>
    <property type="match status" value="1"/>
</dbReference>
<accession>A0ABP6JBV4</accession>
<organism evidence="3 4">
    <name type="scientific">Streptomyces thioluteus</name>
    <dbReference type="NCBI Taxonomy" id="66431"/>
    <lineage>
        <taxon>Bacteria</taxon>
        <taxon>Bacillati</taxon>
        <taxon>Actinomycetota</taxon>
        <taxon>Actinomycetes</taxon>
        <taxon>Kitasatosporales</taxon>
        <taxon>Streptomycetaceae</taxon>
        <taxon>Streptomyces</taxon>
    </lineage>
</organism>
<feature type="chain" id="PRO_5045588863" description="Lipoprotein" evidence="2">
    <location>
        <begin position="23"/>
        <end position="197"/>
    </location>
</feature>
<proteinExistence type="predicted"/>
<name>A0ABP6JBV4_STRTU</name>
<evidence type="ECO:0000256" key="2">
    <source>
        <dbReference type="SAM" id="SignalP"/>
    </source>
</evidence>
<dbReference type="Proteomes" id="UP001501102">
    <property type="component" value="Unassembled WGS sequence"/>
</dbReference>
<gene>
    <name evidence="3" type="ORF">GCM10020221_23790</name>
</gene>
<feature type="region of interest" description="Disordered" evidence="1">
    <location>
        <begin position="22"/>
        <end position="71"/>
    </location>
</feature>
<dbReference type="EMBL" id="BAAAXZ010000090">
    <property type="protein sequence ID" value="GAA2927093.1"/>
    <property type="molecule type" value="Genomic_DNA"/>
</dbReference>
<evidence type="ECO:0000256" key="1">
    <source>
        <dbReference type="SAM" id="MobiDB-lite"/>
    </source>
</evidence>
<sequence length="197" mass="21166">MRTIKKTALAAMAAFTALTLTACDGSSDDGKKSGAAKADNMKSEKLKAGQPASEEQELGTDKQTGKFTVTGQRVVMGKPEDLKGDKEDAKKYAGKTVAYVYLSAKLSGGDAPMKPPMLITNVSALTEGGVPATRLMVIGNLPGTPSDCAGQDFDKVWKKDEERTFCQPVVIPQSSKVTHITFQRGYYKEPLKWALDK</sequence>